<dbReference type="InterPro" id="IPR029061">
    <property type="entry name" value="THDP-binding"/>
</dbReference>
<dbReference type="SUPFAM" id="SSF52467">
    <property type="entry name" value="DHS-like NAD/FAD-binding domain"/>
    <property type="match status" value="1"/>
</dbReference>
<dbReference type="GO" id="GO:0050660">
    <property type="term" value="F:flavin adenine dinucleotide binding"/>
    <property type="evidence" value="ECO:0007669"/>
    <property type="project" value="TreeGrafter"/>
</dbReference>
<dbReference type="InterPro" id="IPR011766">
    <property type="entry name" value="TPP_enzyme_TPP-bd"/>
</dbReference>
<evidence type="ECO:0000256" key="2">
    <source>
        <dbReference type="ARBA" id="ARBA00023052"/>
    </source>
</evidence>
<dbReference type="InterPro" id="IPR045229">
    <property type="entry name" value="TPP_enz"/>
</dbReference>
<dbReference type="CDD" id="cd00568">
    <property type="entry name" value="TPP_enzymes"/>
    <property type="match status" value="1"/>
</dbReference>
<evidence type="ECO:0000259" key="4">
    <source>
        <dbReference type="Pfam" id="PF00205"/>
    </source>
</evidence>
<gene>
    <name evidence="7" type="ORF">BJ970_007110</name>
</gene>
<evidence type="ECO:0000259" key="6">
    <source>
        <dbReference type="Pfam" id="PF02776"/>
    </source>
</evidence>
<feature type="domain" description="Thiamine pyrophosphate enzyme TPP-binding" evidence="5">
    <location>
        <begin position="408"/>
        <end position="559"/>
    </location>
</feature>
<dbReference type="InterPro" id="IPR029035">
    <property type="entry name" value="DHS-like_NAD/FAD-binding_dom"/>
</dbReference>
<feature type="domain" description="Thiamine pyrophosphate enzyme central" evidence="4">
    <location>
        <begin position="224"/>
        <end position="319"/>
    </location>
</feature>
<dbReference type="Pfam" id="PF00205">
    <property type="entry name" value="TPP_enzyme_M"/>
    <property type="match status" value="1"/>
</dbReference>
<proteinExistence type="inferred from homology"/>
<evidence type="ECO:0000259" key="5">
    <source>
        <dbReference type="Pfam" id="PF02775"/>
    </source>
</evidence>
<dbReference type="InterPro" id="IPR012000">
    <property type="entry name" value="Thiamin_PyroP_enz_cen_dom"/>
</dbReference>
<dbReference type="CDD" id="cd07035">
    <property type="entry name" value="TPP_PYR_POX_like"/>
    <property type="match status" value="1"/>
</dbReference>
<accession>A0A840QH94</accession>
<evidence type="ECO:0000313" key="7">
    <source>
        <dbReference type="EMBL" id="MBB5159511.1"/>
    </source>
</evidence>
<reference evidence="7 8" key="1">
    <citation type="submission" date="2020-08" db="EMBL/GenBank/DDBJ databases">
        <title>Sequencing the genomes of 1000 actinobacteria strains.</title>
        <authorList>
            <person name="Klenk H.-P."/>
        </authorList>
    </citation>
    <scope>NUCLEOTIDE SEQUENCE [LARGE SCALE GENOMIC DNA]</scope>
    <source>
        <strain evidence="7 8">DSM 45584</strain>
    </source>
</reference>
<dbReference type="Pfam" id="PF02776">
    <property type="entry name" value="TPP_enzyme_N"/>
    <property type="match status" value="1"/>
</dbReference>
<dbReference type="GO" id="GO:0030976">
    <property type="term" value="F:thiamine pyrophosphate binding"/>
    <property type="evidence" value="ECO:0007669"/>
    <property type="project" value="InterPro"/>
</dbReference>
<dbReference type="InterPro" id="IPR012001">
    <property type="entry name" value="Thiamin_PyroP_enz_TPP-bd_dom"/>
</dbReference>
<keyword evidence="2 3" id="KW-0786">Thiamine pyrophosphate</keyword>
<dbReference type="GO" id="GO:0009097">
    <property type="term" value="P:isoleucine biosynthetic process"/>
    <property type="evidence" value="ECO:0007669"/>
    <property type="project" value="TreeGrafter"/>
</dbReference>
<dbReference type="Proteomes" id="UP000584374">
    <property type="component" value="Unassembled WGS sequence"/>
</dbReference>
<dbReference type="GO" id="GO:0000287">
    <property type="term" value="F:magnesium ion binding"/>
    <property type="evidence" value="ECO:0007669"/>
    <property type="project" value="InterPro"/>
</dbReference>
<dbReference type="Gene3D" id="3.40.50.1220">
    <property type="entry name" value="TPP-binding domain"/>
    <property type="match status" value="1"/>
</dbReference>
<organism evidence="7 8">
    <name type="scientific">Saccharopolyspora phatthalungensis</name>
    <dbReference type="NCBI Taxonomy" id="664693"/>
    <lineage>
        <taxon>Bacteria</taxon>
        <taxon>Bacillati</taxon>
        <taxon>Actinomycetota</taxon>
        <taxon>Actinomycetes</taxon>
        <taxon>Pseudonocardiales</taxon>
        <taxon>Pseudonocardiaceae</taxon>
        <taxon>Saccharopolyspora</taxon>
    </lineage>
</organism>
<dbReference type="GO" id="GO:0009099">
    <property type="term" value="P:L-valine biosynthetic process"/>
    <property type="evidence" value="ECO:0007669"/>
    <property type="project" value="TreeGrafter"/>
</dbReference>
<evidence type="ECO:0000256" key="3">
    <source>
        <dbReference type="RuleBase" id="RU362132"/>
    </source>
</evidence>
<dbReference type="GO" id="GO:0003984">
    <property type="term" value="F:acetolactate synthase activity"/>
    <property type="evidence" value="ECO:0007669"/>
    <property type="project" value="UniProtKB-EC"/>
</dbReference>
<dbReference type="Gene3D" id="3.40.50.970">
    <property type="match status" value="2"/>
</dbReference>
<dbReference type="SUPFAM" id="SSF52518">
    <property type="entry name" value="Thiamin diphosphate-binding fold (THDP-binding)"/>
    <property type="match status" value="2"/>
</dbReference>
<comment type="similarity">
    <text evidence="1 3">Belongs to the TPP enzyme family.</text>
</comment>
<name>A0A840QH94_9PSEU</name>
<dbReference type="AlphaFoldDB" id="A0A840QH94"/>
<dbReference type="PANTHER" id="PTHR18968:SF13">
    <property type="entry name" value="ACETOLACTATE SYNTHASE CATALYTIC SUBUNIT, MITOCHONDRIAL"/>
    <property type="match status" value="1"/>
</dbReference>
<dbReference type="PANTHER" id="PTHR18968">
    <property type="entry name" value="THIAMINE PYROPHOSPHATE ENZYMES"/>
    <property type="match status" value="1"/>
</dbReference>
<evidence type="ECO:0000313" key="8">
    <source>
        <dbReference type="Proteomes" id="UP000584374"/>
    </source>
</evidence>
<evidence type="ECO:0000256" key="1">
    <source>
        <dbReference type="ARBA" id="ARBA00007812"/>
    </source>
</evidence>
<dbReference type="EMBL" id="JACHIW010000002">
    <property type="protein sequence ID" value="MBB5159511.1"/>
    <property type="molecule type" value="Genomic_DNA"/>
</dbReference>
<feature type="domain" description="Thiamine pyrophosphate enzyme N-terminal TPP-binding" evidence="6">
    <location>
        <begin position="30"/>
        <end position="139"/>
    </location>
</feature>
<keyword evidence="7" id="KW-0808">Transferase</keyword>
<dbReference type="RefSeq" id="WP_184731957.1">
    <property type="nucleotide sequence ID" value="NZ_JACHIW010000002.1"/>
</dbReference>
<dbReference type="Pfam" id="PF02775">
    <property type="entry name" value="TPP_enzyme_C"/>
    <property type="match status" value="1"/>
</dbReference>
<sequence>MRSADCSNSAQAGDTACRTAAPRATAPARAVDYLVSELAALGTTHVFGVGGANIEDLYDALHHSPAVTGILAKHEFSAGTMADGYARTSGRLGVVATTSGGAALNVVPALGEAYTSRVPVLALVGQPPSQLNGRGSFQDSSGQSGTLNAEDIFGSVSRYCARVSSPDELPARFGDAVSASLSSPGGPAVLLLPKDMQQDVSSRTHYMPPRARGADAPPEYDLSRAVSVLEEARNASGVIVVAGDGVARADVRGSLRQLADALGARVAVTPDAKDVFDNSDPRFVGVTGGMGHPTVAEHLGEASACLLVGTRLPVIARDGLDDLLAKIPVVCVAEEPPYIEALVVAGLLTETLPALTTRLSAGFTRSITRATGIRNLVVPPRSGNGLGYRETMTVIGDALPSDAAVFVDAGNCGAAAIHHLSAPRHGRFVLTLGMGGMGYTFGAAIGAHFANTDKSARTYVVAGDGAFYMHGSELHTAVEYRLPITFIVLNNNAHAMCVTREQVFYGSEYSYNRFGPANLAAGVDAMFPALEARSTASAQELAQALTDTRTSPGPVFISVDCDVDEIPPVTSFLARR</sequence>
<dbReference type="GO" id="GO:0005948">
    <property type="term" value="C:acetolactate synthase complex"/>
    <property type="evidence" value="ECO:0007669"/>
    <property type="project" value="TreeGrafter"/>
</dbReference>
<comment type="caution">
    <text evidence="7">The sequence shown here is derived from an EMBL/GenBank/DDBJ whole genome shotgun (WGS) entry which is preliminary data.</text>
</comment>
<protein>
    <submittedName>
        <fullName evidence="7">Acetolactate synthase-1/2/3 large subunit</fullName>
        <ecNumber evidence="7">2.2.1.6</ecNumber>
    </submittedName>
</protein>
<dbReference type="EC" id="2.2.1.6" evidence="7"/>
<keyword evidence="8" id="KW-1185">Reference proteome</keyword>